<evidence type="ECO:0000313" key="1">
    <source>
        <dbReference type="EMBL" id="CDW48303.1"/>
    </source>
</evidence>
<dbReference type="EMBL" id="HACA01030942">
    <property type="protein sequence ID" value="CDW48303.1"/>
    <property type="molecule type" value="Transcribed_RNA"/>
</dbReference>
<reference evidence="1" key="1">
    <citation type="submission" date="2014-05" db="EMBL/GenBank/DDBJ databases">
        <authorList>
            <person name="Chronopoulou M."/>
        </authorList>
    </citation>
    <scope>NUCLEOTIDE SEQUENCE</scope>
    <source>
        <tissue evidence="1">Whole organism</tissue>
    </source>
</reference>
<dbReference type="AlphaFoldDB" id="A0A0K2VCN6"/>
<proteinExistence type="predicted"/>
<protein>
    <submittedName>
        <fullName evidence="1">Uncharacterized protein</fullName>
    </submittedName>
</protein>
<sequence length="55" mass="6570">MMLRGLRSLTSSLDPQYPISFSHLLMDQFYSKPHRLFYLFIWDCLQILSLKMSLS</sequence>
<organism evidence="1">
    <name type="scientific">Lepeophtheirus salmonis</name>
    <name type="common">Salmon louse</name>
    <name type="synonym">Caligus salmonis</name>
    <dbReference type="NCBI Taxonomy" id="72036"/>
    <lineage>
        <taxon>Eukaryota</taxon>
        <taxon>Metazoa</taxon>
        <taxon>Ecdysozoa</taxon>
        <taxon>Arthropoda</taxon>
        <taxon>Crustacea</taxon>
        <taxon>Multicrustacea</taxon>
        <taxon>Hexanauplia</taxon>
        <taxon>Copepoda</taxon>
        <taxon>Siphonostomatoida</taxon>
        <taxon>Caligidae</taxon>
        <taxon>Lepeophtheirus</taxon>
    </lineage>
</organism>
<dbReference type="EMBL" id="HACA01030941">
    <property type="protein sequence ID" value="CDW48302.1"/>
    <property type="molecule type" value="Transcribed_RNA"/>
</dbReference>
<name>A0A0K2VCN6_LEPSM</name>
<accession>A0A0K2VCN6</accession>